<dbReference type="Proteomes" id="UP000235392">
    <property type="component" value="Unassembled WGS sequence"/>
</dbReference>
<evidence type="ECO:0000313" key="6">
    <source>
        <dbReference type="Proteomes" id="UP000235388"/>
    </source>
</evidence>
<keyword evidence="6" id="KW-1185">Reference proteome</keyword>
<organism evidence="5 6">
    <name type="scientific">Puccinia coronata f. sp. avenae</name>
    <dbReference type="NCBI Taxonomy" id="200324"/>
    <lineage>
        <taxon>Eukaryota</taxon>
        <taxon>Fungi</taxon>
        <taxon>Dikarya</taxon>
        <taxon>Basidiomycota</taxon>
        <taxon>Pucciniomycotina</taxon>
        <taxon>Pucciniomycetes</taxon>
        <taxon>Pucciniales</taxon>
        <taxon>Pucciniaceae</taxon>
        <taxon>Puccinia</taxon>
    </lineage>
</organism>
<evidence type="ECO:0000313" key="2">
    <source>
        <dbReference type="EMBL" id="PLW14001.1"/>
    </source>
</evidence>
<proteinExistence type="predicted"/>
<feature type="region of interest" description="Disordered" evidence="1">
    <location>
        <begin position="19"/>
        <end position="41"/>
    </location>
</feature>
<name>A0A2N5VWI8_9BASI</name>
<evidence type="ECO:0000313" key="5">
    <source>
        <dbReference type="EMBL" id="PLW54368.1"/>
    </source>
</evidence>
<dbReference type="AlphaFoldDB" id="A0A2N5VWI8"/>
<dbReference type="EMBL" id="PGCJ01000047">
    <property type="protein sequence ID" value="PLW54368.1"/>
    <property type="molecule type" value="Genomic_DNA"/>
</dbReference>
<evidence type="ECO:0000313" key="4">
    <source>
        <dbReference type="EMBL" id="PLW48625.1"/>
    </source>
</evidence>
<gene>
    <name evidence="5" type="ORF">PCANC_04902</name>
    <name evidence="2" type="ORF">PCANC_18112</name>
    <name evidence="4" type="ORF">PCASD_03386</name>
    <name evidence="3" type="ORF">PCASD_17168</name>
</gene>
<sequence>MGTPPISVTTHQVVERDGSAGFGEHSNGINSHPSPAQPSPASSHFIIPAYTHHFSFSIHSTRALSSASILFTMRSTIVAVALSLAFFQSCSADSTFHFKRLLGLGAASAPAGLGSSCGNMGGLIPLNLLSTNTCVMGGGGGPMSCGDMTGGLLGLNLLSTNTCMSMKNAESDTQENDNQA</sequence>
<dbReference type="EMBL" id="PGCI01000022">
    <property type="protein sequence ID" value="PLW48625.1"/>
    <property type="molecule type" value="Genomic_DNA"/>
</dbReference>
<protein>
    <submittedName>
        <fullName evidence="5">Uncharacterized protein</fullName>
    </submittedName>
</protein>
<evidence type="ECO:0000256" key="1">
    <source>
        <dbReference type="SAM" id="MobiDB-lite"/>
    </source>
</evidence>
<comment type="caution">
    <text evidence="5">The sequence shown here is derived from an EMBL/GenBank/DDBJ whole genome shotgun (WGS) entry which is preliminary data.</text>
</comment>
<dbReference type="Proteomes" id="UP000235388">
    <property type="component" value="Unassembled WGS sequence"/>
</dbReference>
<feature type="compositionally biased region" description="Low complexity" evidence="1">
    <location>
        <begin position="31"/>
        <end position="41"/>
    </location>
</feature>
<evidence type="ECO:0000313" key="7">
    <source>
        <dbReference type="Proteomes" id="UP000235392"/>
    </source>
</evidence>
<reference evidence="6 7" key="1">
    <citation type="submission" date="2017-11" db="EMBL/GenBank/DDBJ databases">
        <title>De novo assembly and phasing of dikaryotic genomes from two isolates of Puccinia coronata f. sp. avenae, the causal agent of oat crown rust.</title>
        <authorList>
            <person name="Miller M.E."/>
            <person name="Zhang Y."/>
            <person name="Omidvar V."/>
            <person name="Sperschneider J."/>
            <person name="Schwessinger B."/>
            <person name="Raley C."/>
            <person name="Palmer J.M."/>
            <person name="Garnica D."/>
            <person name="Upadhyaya N."/>
            <person name="Rathjen J."/>
            <person name="Taylor J.M."/>
            <person name="Park R.F."/>
            <person name="Dodds P.N."/>
            <person name="Hirsch C.D."/>
            <person name="Kianian S.F."/>
            <person name="Figueroa M."/>
        </authorList>
    </citation>
    <scope>NUCLEOTIDE SEQUENCE [LARGE SCALE GENOMIC DNA]</scope>
    <source>
        <strain evidence="5">12NC29</strain>
        <strain evidence="3">12SD80</strain>
    </source>
</reference>
<evidence type="ECO:0000313" key="3">
    <source>
        <dbReference type="EMBL" id="PLW16771.1"/>
    </source>
</evidence>
<accession>A0A2N5VWI8</accession>
<dbReference type="EMBL" id="PGCJ01000933">
    <property type="protein sequence ID" value="PLW14001.1"/>
    <property type="molecule type" value="Genomic_DNA"/>
</dbReference>
<dbReference type="EMBL" id="PGCI01000764">
    <property type="protein sequence ID" value="PLW16771.1"/>
    <property type="molecule type" value="Genomic_DNA"/>
</dbReference>